<dbReference type="GO" id="GO:0015087">
    <property type="term" value="F:cobalt ion transmembrane transporter activity"/>
    <property type="evidence" value="ECO:0007669"/>
    <property type="project" value="UniProtKB-UniRule"/>
</dbReference>
<dbReference type="CDD" id="cd12828">
    <property type="entry name" value="TmCorA-like_1"/>
    <property type="match status" value="1"/>
</dbReference>
<comment type="function">
    <text evidence="8">Mediates influx of magnesium ions.</text>
</comment>
<dbReference type="Pfam" id="PF01544">
    <property type="entry name" value="CorA"/>
    <property type="match status" value="1"/>
</dbReference>
<dbReference type="GO" id="GO:0050897">
    <property type="term" value="F:cobalt ion binding"/>
    <property type="evidence" value="ECO:0007669"/>
    <property type="project" value="TreeGrafter"/>
</dbReference>
<comment type="similarity">
    <text evidence="2 8">Belongs to the CorA metal ion transporter (MIT) (TC 1.A.35) family.</text>
</comment>
<dbReference type="RefSeq" id="WP_128248728.1">
    <property type="nucleotide sequence ID" value="NZ_CP034951.1"/>
</dbReference>
<dbReference type="EMBL" id="CP034951">
    <property type="protein sequence ID" value="QAA80327.1"/>
    <property type="molecule type" value="Genomic_DNA"/>
</dbReference>
<evidence type="ECO:0000256" key="9">
    <source>
        <dbReference type="SAM" id="MobiDB-lite"/>
    </source>
</evidence>
<dbReference type="InterPro" id="IPR045861">
    <property type="entry name" value="CorA_cytoplasmic_dom"/>
</dbReference>
<dbReference type="GO" id="GO:0015095">
    <property type="term" value="F:magnesium ion transmembrane transporter activity"/>
    <property type="evidence" value="ECO:0007669"/>
    <property type="project" value="UniProtKB-UniRule"/>
</dbReference>
<keyword evidence="4 8" id="KW-1003">Cell membrane</keyword>
<dbReference type="KEGG" id="aev:EI546_00610"/>
<evidence type="ECO:0000256" key="1">
    <source>
        <dbReference type="ARBA" id="ARBA00004651"/>
    </source>
</evidence>
<evidence type="ECO:0000256" key="2">
    <source>
        <dbReference type="ARBA" id="ARBA00009765"/>
    </source>
</evidence>
<proteinExistence type="inferred from homology"/>
<evidence type="ECO:0000256" key="5">
    <source>
        <dbReference type="ARBA" id="ARBA00022692"/>
    </source>
</evidence>
<feature type="transmembrane region" description="Helical" evidence="8">
    <location>
        <begin position="337"/>
        <end position="357"/>
    </location>
</feature>
<organism evidence="10 11">
    <name type="scientific">Aequorivita ciconiae</name>
    <dbReference type="NCBI Taxonomy" id="2494375"/>
    <lineage>
        <taxon>Bacteria</taxon>
        <taxon>Pseudomonadati</taxon>
        <taxon>Bacteroidota</taxon>
        <taxon>Flavobacteriia</taxon>
        <taxon>Flavobacteriales</taxon>
        <taxon>Flavobacteriaceae</taxon>
        <taxon>Aequorivita</taxon>
    </lineage>
</organism>
<feature type="compositionally biased region" description="Basic residues" evidence="9">
    <location>
        <begin position="1"/>
        <end position="21"/>
    </location>
</feature>
<evidence type="ECO:0000256" key="7">
    <source>
        <dbReference type="ARBA" id="ARBA00023136"/>
    </source>
</evidence>
<keyword evidence="8" id="KW-0460">Magnesium</keyword>
<dbReference type="InterPro" id="IPR004488">
    <property type="entry name" value="Mg/Co-transport_prot_CorA"/>
</dbReference>
<keyword evidence="11" id="KW-1185">Reference proteome</keyword>
<evidence type="ECO:0000256" key="4">
    <source>
        <dbReference type="ARBA" id="ARBA00022475"/>
    </source>
</evidence>
<evidence type="ECO:0000256" key="6">
    <source>
        <dbReference type="ARBA" id="ARBA00022989"/>
    </source>
</evidence>
<evidence type="ECO:0000313" key="11">
    <source>
        <dbReference type="Proteomes" id="UP000285517"/>
    </source>
</evidence>
<evidence type="ECO:0000256" key="3">
    <source>
        <dbReference type="ARBA" id="ARBA00022448"/>
    </source>
</evidence>
<comment type="subcellular location">
    <subcellularLocation>
        <location evidence="1">Cell membrane</location>
        <topology evidence="1">Multi-pass membrane protein</topology>
    </subcellularLocation>
    <subcellularLocation>
        <location evidence="8">Membrane</location>
        <topology evidence="8">Multi-pass membrane protein</topology>
    </subcellularLocation>
</comment>
<evidence type="ECO:0000313" key="10">
    <source>
        <dbReference type="EMBL" id="QAA80327.1"/>
    </source>
</evidence>
<dbReference type="PANTHER" id="PTHR46494">
    <property type="entry name" value="CORA FAMILY METAL ION TRANSPORTER (EUROFUNG)"/>
    <property type="match status" value="1"/>
</dbReference>
<dbReference type="AlphaFoldDB" id="A0A451FSE5"/>
<dbReference type="GO" id="GO:0000287">
    <property type="term" value="F:magnesium ion binding"/>
    <property type="evidence" value="ECO:0007669"/>
    <property type="project" value="TreeGrafter"/>
</dbReference>
<dbReference type="PANTHER" id="PTHR46494:SF1">
    <property type="entry name" value="CORA FAMILY METAL ION TRANSPORTER (EUROFUNG)"/>
    <property type="match status" value="1"/>
</dbReference>
<dbReference type="Proteomes" id="UP000285517">
    <property type="component" value="Chromosome"/>
</dbReference>
<dbReference type="GO" id="GO:0005886">
    <property type="term" value="C:plasma membrane"/>
    <property type="evidence" value="ECO:0007669"/>
    <property type="project" value="UniProtKB-SubCell"/>
</dbReference>
<protein>
    <recommendedName>
        <fullName evidence="8">Magnesium transport protein CorA</fullName>
    </recommendedName>
</protein>
<keyword evidence="7 8" id="KW-0472">Membrane</keyword>
<keyword evidence="8" id="KW-0406">Ion transport</keyword>
<dbReference type="OrthoDB" id="9803416at2"/>
<dbReference type="SUPFAM" id="SSF143865">
    <property type="entry name" value="CorA soluble domain-like"/>
    <property type="match status" value="1"/>
</dbReference>
<name>A0A451FSE5_9FLAO</name>
<dbReference type="InterPro" id="IPR045863">
    <property type="entry name" value="CorA_TM1_TM2"/>
</dbReference>
<accession>A0A451FSE5</accession>
<gene>
    <name evidence="8 10" type="primary">corA</name>
    <name evidence="10" type="ORF">EI546_00610</name>
</gene>
<dbReference type="InterPro" id="IPR002523">
    <property type="entry name" value="MgTranspt_CorA/ZnTranspt_ZntB"/>
</dbReference>
<dbReference type="NCBIfam" id="TIGR00383">
    <property type="entry name" value="corA"/>
    <property type="match status" value="1"/>
</dbReference>
<keyword evidence="6 8" id="KW-1133">Transmembrane helix</keyword>
<reference evidence="10 11" key="1">
    <citation type="submission" date="2019-01" db="EMBL/GenBank/DDBJ databases">
        <title>Complete genome sequencing of Aequorivita sp. H23M31.</title>
        <authorList>
            <person name="Bae J.-W."/>
        </authorList>
    </citation>
    <scope>NUCLEOTIDE SEQUENCE [LARGE SCALE GENOMIC DNA]</scope>
    <source>
        <strain evidence="10 11">H23M31</strain>
    </source>
</reference>
<dbReference type="Gene3D" id="3.30.460.20">
    <property type="entry name" value="CorA soluble domain-like"/>
    <property type="match status" value="1"/>
</dbReference>
<dbReference type="Gene3D" id="1.20.58.340">
    <property type="entry name" value="Magnesium transport protein CorA, transmembrane region"/>
    <property type="match status" value="2"/>
</dbReference>
<evidence type="ECO:0000256" key="8">
    <source>
        <dbReference type="RuleBase" id="RU362010"/>
    </source>
</evidence>
<keyword evidence="5 8" id="KW-0812">Transmembrane</keyword>
<keyword evidence="3 8" id="KW-0813">Transport</keyword>
<sequence>MVQKKTKGTKKTKKMKPRRAKNLSPGTVAYTGKKTAKTARLDIIDYSKEHYDRFETTNVADAFKYEDASHITWINLNGLSDTQAIVELGNHFDLHPLIQEDIVSTHQRPKIDEYEDYLFIVFKMLHYDDNEHLCKEHVSMIVGLDYVITFQESQGDVFDDLRERLAQGRGRVRGAGSDYLMFAILDAVVDNYFTVVEFLSNKIELLEDRLFDDQGNENIPQEIQELKKEILKIRRAVLPLREVINRLEKIESPLIAESTSKYIRDLYDHIIQVNESVEIYRDMIWGLMDMYLTTLSNKMNEVMKVLTIMASIFIPLTFLAGVYGMNFDNMPELHYKYSYYILMAIMAIVALGMILYFKRKKWF</sequence>
<dbReference type="FunFam" id="1.20.58.340:FF:000012">
    <property type="entry name" value="Magnesium transport protein CorA"/>
    <property type="match status" value="1"/>
</dbReference>
<feature type="region of interest" description="Disordered" evidence="9">
    <location>
        <begin position="1"/>
        <end position="26"/>
    </location>
</feature>
<dbReference type="SUPFAM" id="SSF144083">
    <property type="entry name" value="Magnesium transport protein CorA, transmembrane region"/>
    <property type="match status" value="1"/>
</dbReference>
<feature type="transmembrane region" description="Helical" evidence="8">
    <location>
        <begin position="305"/>
        <end position="325"/>
    </location>
</feature>